<sequence>MLRLVLLFLAILHATDAILVFDAKSKEARWTTWPEEGDAARESGRGRAGATLEATEAGYARVTLQDADASLTACHDGCVVPPTLRVLEDGMRDRPVAYRMRSVGGLYECPCISERTRHRFDKLVVEHVLGKFGTEGGGGEAGAGEEKGGGRGGGAGGRRRGRGLNYCSLGSGGLFSDLVLLCGLVRSGVRLSRVMLCDSIFQEITCGHEGEFEVRLQWRKSKNATSEVCRHCELQQSRRTKLDVYDLIANFCGWLTAMCLLFSLPPPAFFIFGGDEGYKQACCADTEFKADVMMFCDVSLSTSTKDATRSLRHCLREDGIQFLLPARS</sequence>
<gene>
    <name evidence="3" type="ORF">GTHE00462_LOCUS4591</name>
</gene>
<dbReference type="AlphaFoldDB" id="A0A7S4JCD3"/>
<evidence type="ECO:0000256" key="2">
    <source>
        <dbReference type="SAM" id="SignalP"/>
    </source>
</evidence>
<feature type="region of interest" description="Disordered" evidence="1">
    <location>
        <begin position="136"/>
        <end position="158"/>
    </location>
</feature>
<evidence type="ECO:0000256" key="1">
    <source>
        <dbReference type="SAM" id="MobiDB-lite"/>
    </source>
</evidence>
<name>A0A7S4JCD3_GUITH</name>
<feature type="signal peptide" evidence="2">
    <location>
        <begin position="1"/>
        <end position="17"/>
    </location>
</feature>
<accession>A0A7S4JCD3</accession>
<feature type="chain" id="PRO_5031309785" evidence="2">
    <location>
        <begin position="18"/>
        <end position="328"/>
    </location>
</feature>
<dbReference type="EMBL" id="HBKN01005705">
    <property type="protein sequence ID" value="CAE2259169.1"/>
    <property type="molecule type" value="Transcribed_RNA"/>
</dbReference>
<organism evidence="3">
    <name type="scientific">Guillardia theta</name>
    <name type="common">Cryptophyte</name>
    <name type="synonym">Cryptomonas phi</name>
    <dbReference type="NCBI Taxonomy" id="55529"/>
    <lineage>
        <taxon>Eukaryota</taxon>
        <taxon>Cryptophyceae</taxon>
        <taxon>Pyrenomonadales</taxon>
        <taxon>Geminigeraceae</taxon>
        <taxon>Guillardia</taxon>
    </lineage>
</organism>
<protein>
    <submittedName>
        <fullName evidence="3">Uncharacterized protein</fullName>
    </submittedName>
</protein>
<evidence type="ECO:0000313" key="3">
    <source>
        <dbReference type="EMBL" id="CAE2259169.1"/>
    </source>
</evidence>
<reference evidence="3" key="1">
    <citation type="submission" date="2021-01" db="EMBL/GenBank/DDBJ databases">
        <authorList>
            <person name="Corre E."/>
            <person name="Pelletier E."/>
            <person name="Niang G."/>
            <person name="Scheremetjew M."/>
            <person name="Finn R."/>
            <person name="Kale V."/>
            <person name="Holt S."/>
            <person name="Cochrane G."/>
            <person name="Meng A."/>
            <person name="Brown T."/>
            <person name="Cohen L."/>
        </authorList>
    </citation>
    <scope>NUCLEOTIDE SEQUENCE</scope>
    <source>
        <strain evidence="3">CCMP 2712</strain>
    </source>
</reference>
<proteinExistence type="predicted"/>
<keyword evidence="2" id="KW-0732">Signal</keyword>